<organism evidence="2">
    <name type="scientific">Fusarium oxysporum f. sp. vasinfectum 25433</name>
    <dbReference type="NCBI Taxonomy" id="1089449"/>
    <lineage>
        <taxon>Eukaryota</taxon>
        <taxon>Fungi</taxon>
        <taxon>Dikarya</taxon>
        <taxon>Ascomycota</taxon>
        <taxon>Pezizomycotina</taxon>
        <taxon>Sordariomycetes</taxon>
        <taxon>Hypocreomycetidae</taxon>
        <taxon>Hypocreales</taxon>
        <taxon>Nectriaceae</taxon>
        <taxon>Fusarium</taxon>
        <taxon>Fusarium oxysporum species complex</taxon>
    </lineage>
</organism>
<reference evidence="2" key="1">
    <citation type="submission" date="2011-11" db="EMBL/GenBank/DDBJ databases">
        <title>The Genome Sequence of Fusarium oxysporum Cotton.</title>
        <authorList>
            <consortium name="The Broad Institute Genome Sequencing Platform"/>
            <person name="Ma L.-J."/>
            <person name="Gale L.R."/>
            <person name="Schwartz D.C."/>
            <person name="Zhou S."/>
            <person name="Corby-Kistler H."/>
            <person name="Young S.K."/>
            <person name="Zeng Q."/>
            <person name="Gargeya S."/>
            <person name="Fitzgerald M."/>
            <person name="Haas B."/>
            <person name="Abouelleil A."/>
            <person name="Alvarado L."/>
            <person name="Arachchi H.M."/>
            <person name="Berlin A."/>
            <person name="Brown A."/>
            <person name="Chapman S.B."/>
            <person name="Chen Z."/>
            <person name="Dunbar C."/>
            <person name="Freedman E."/>
            <person name="Gearin G."/>
            <person name="Goldberg J."/>
            <person name="Griggs A."/>
            <person name="Gujja S."/>
            <person name="Heiman D."/>
            <person name="Howarth C."/>
            <person name="Larson L."/>
            <person name="Lui A."/>
            <person name="MacDonald P.J.P."/>
            <person name="Montmayeur A."/>
            <person name="Murphy C."/>
            <person name="Neiman D."/>
            <person name="Pearson M."/>
            <person name="Priest M."/>
            <person name="Roberts A."/>
            <person name="Saif S."/>
            <person name="Shea T."/>
            <person name="Shenoy N."/>
            <person name="Sisk P."/>
            <person name="Stolte C."/>
            <person name="Sykes S."/>
            <person name="Wortman J."/>
            <person name="Nusbaum C."/>
            <person name="Birren B."/>
        </authorList>
    </citation>
    <scope>NUCLEOTIDE SEQUENCE [LARGE SCALE GENOMIC DNA]</scope>
    <source>
        <strain evidence="2">25433</strain>
    </source>
</reference>
<feature type="region of interest" description="Disordered" evidence="1">
    <location>
        <begin position="1"/>
        <end position="104"/>
    </location>
</feature>
<dbReference type="AlphaFoldDB" id="X0KG85"/>
<accession>X0KG85</accession>
<proteinExistence type="predicted"/>
<gene>
    <name evidence="2" type="ORF">FOTG_18974</name>
</gene>
<sequence length="263" mass="30446">MAVTRSSRTSSSTLYSKEVQTYHVHNEPPANSFKSISIEPGPRRYPFRHPGRRRHEQRVTLHPTGARPTRSSKKLPAIPTNSAVGSSRSRSHRHSNSDLSQHRERPCQPICNNLAKSHIRKLKRFNKACIRSANKTLAIWESWDATDRESPLKMRRSDAVVTKAIQTSHYFIQNSENMGGDNKPKLYKHEIIQRLNKKIQGVTEPEFYLENHEEDGDENQAEIPEYVCPCPTDEYYLEEPTMFYGWLSQHARVNRPVSERLEN</sequence>
<dbReference type="HOGENOM" id="CLU_092494_0_0_1"/>
<feature type="compositionally biased region" description="Low complexity" evidence="1">
    <location>
        <begin position="1"/>
        <end position="13"/>
    </location>
</feature>
<dbReference type="Proteomes" id="UP000030701">
    <property type="component" value="Unassembled WGS sequence"/>
</dbReference>
<dbReference type="EMBL" id="KK035494">
    <property type="protein sequence ID" value="EXM12523.1"/>
    <property type="molecule type" value="Genomic_DNA"/>
</dbReference>
<evidence type="ECO:0000256" key="1">
    <source>
        <dbReference type="SAM" id="MobiDB-lite"/>
    </source>
</evidence>
<protein>
    <submittedName>
        <fullName evidence="2">Uncharacterized protein</fullName>
    </submittedName>
</protein>
<evidence type="ECO:0000313" key="2">
    <source>
        <dbReference type="EMBL" id="EXM12523.1"/>
    </source>
</evidence>
<feature type="compositionally biased region" description="Basic residues" evidence="1">
    <location>
        <begin position="45"/>
        <end position="56"/>
    </location>
</feature>
<reference evidence="2" key="2">
    <citation type="submission" date="2014-03" db="EMBL/GenBank/DDBJ databases">
        <title>The Genome Annotation of Fusarium oxysporum Cotton.</title>
        <authorList>
            <consortium name="The Broad Institute Genomics Platform"/>
            <person name="Ma L.-J."/>
            <person name="Corby-Kistler H."/>
            <person name="Broz K."/>
            <person name="Gale L.R."/>
            <person name="Jonkers W."/>
            <person name="O'Donnell K."/>
            <person name="Ploetz R."/>
            <person name="Steinberg C."/>
            <person name="Schwartz D.C."/>
            <person name="VanEtten H."/>
            <person name="Zhou S."/>
            <person name="Young S.K."/>
            <person name="Zeng Q."/>
            <person name="Gargeya S."/>
            <person name="Fitzgerald M."/>
            <person name="Abouelleil A."/>
            <person name="Alvarado L."/>
            <person name="Chapman S.B."/>
            <person name="Gainer-Dewar J."/>
            <person name="Goldberg J."/>
            <person name="Griggs A."/>
            <person name="Gujja S."/>
            <person name="Hansen M."/>
            <person name="Howarth C."/>
            <person name="Imamovic A."/>
            <person name="Ireland A."/>
            <person name="Larimer J."/>
            <person name="McCowan C."/>
            <person name="Murphy C."/>
            <person name="Pearson M."/>
            <person name="Poon T.W."/>
            <person name="Priest M."/>
            <person name="Roberts A."/>
            <person name="Saif S."/>
            <person name="Shea T."/>
            <person name="Sykes S."/>
            <person name="Wortman J."/>
            <person name="Nusbaum C."/>
            <person name="Birren B."/>
        </authorList>
    </citation>
    <scope>NUCLEOTIDE SEQUENCE</scope>
    <source>
        <strain evidence="2">25433</strain>
    </source>
</reference>
<name>X0KG85_FUSOX</name>